<evidence type="ECO:0000313" key="2">
    <source>
        <dbReference type="Proteomes" id="UP000051296"/>
    </source>
</evidence>
<organism evidence="1 2">
    <name type="scientific">Weissella halotolerans DSM 20190</name>
    <dbReference type="NCBI Taxonomy" id="1123500"/>
    <lineage>
        <taxon>Bacteria</taxon>
        <taxon>Bacillati</taxon>
        <taxon>Bacillota</taxon>
        <taxon>Bacilli</taxon>
        <taxon>Lactobacillales</taxon>
        <taxon>Lactobacillaceae</taxon>
        <taxon>Weissella</taxon>
    </lineage>
</organism>
<dbReference type="FunCoup" id="A0A0R2FTF5">
    <property type="interactions" value="4"/>
</dbReference>
<protein>
    <recommendedName>
        <fullName evidence="3">Competence protein ComGC</fullName>
    </recommendedName>
</protein>
<comment type="caution">
    <text evidence="1">The sequence shown here is derived from an EMBL/GenBank/DDBJ whole genome shotgun (WGS) entry which is preliminary data.</text>
</comment>
<name>A0A0R2FTF5_9LACO</name>
<dbReference type="InParanoid" id="A0A0R2FTF5"/>
<evidence type="ECO:0000313" key="1">
    <source>
        <dbReference type="EMBL" id="KRN31737.1"/>
    </source>
</evidence>
<dbReference type="EMBL" id="JQAX01000003">
    <property type="protein sequence ID" value="KRN31737.1"/>
    <property type="molecule type" value="Genomic_DNA"/>
</dbReference>
<dbReference type="eggNOG" id="COG4537">
    <property type="taxonomic scope" value="Bacteria"/>
</dbReference>
<dbReference type="PATRIC" id="fig|1123500.6.peg.997"/>
<dbReference type="STRING" id="1123500.GCA_000420365_01004"/>
<proteinExistence type="predicted"/>
<dbReference type="AlphaFoldDB" id="A0A0R2FTF5"/>
<sequence>MVTTIFIIGLLMMLVLPNMNRIREFAQQKQRSALIHTLQTQVDLFRGEFPQQKVTLPDLKSKGYLTTEQLKQLEEQGVKLVGGRIEKNVP</sequence>
<keyword evidence="2" id="KW-1185">Reference proteome</keyword>
<reference evidence="1 2" key="1">
    <citation type="journal article" date="2015" name="Genome Announc.">
        <title>Expanding the biotechnology potential of lactobacilli through comparative genomics of 213 strains and associated genera.</title>
        <authorList>
            <person name="Sun Z."/>
            <person name="Harris H.M."/>
            <person name="McCann A."/>
            <person name="Guo C."/>
            <person name="Argimon S."/>
            <person name="Zhang W."/>
            <person name="Yang X."/>
            <person name="Jeffery I.B."/>
            <person name="Cooney J.C."/>
            <person name="Kagawa T.F."/>
            <person name="Liu W."/>
            <person name="Song Y."/>
            <person name="Salvetti E."/>
            <person name="Wrobel A."/>
            <person name="Rasinkangas P."/>
            <person name="Parkhill J."/>
            <person name="Rea M.C."/>
            <person name="O'Sullivan O."/>
            <person name="Ritari J."/>
            <person name="Douillard F.P."/>
            <person name="Paul Ross R."/>
            <person name="Yang R."/>
            <person name="Briner A.E."/>
            <person name="Felis G.E."/>
            <person name="de Vos W.M."/>
            <person name="Barrangou R."/>
            <person name="Klaenhammer T.R."/>
            <person name="Caufield P.W."/>
            <person name="Cui Y."/>
            <person name="Zhang H."/>
            <person name="O'Toole P.W."/>
        </authorList>
    </citation>
    <scope>NUCLEOTIDE SEQUENCE [LARGE SCALE GENOMIC DNA]</scope>
    <source>
        <strain evidence="1 2">DSM 20190</strain>
    </source>
</reference>
<dbReference type="Proteomes" id="UP000051296">
    <property type="component" value="Unassembled WGS sequence"/>
</dbReference>
<dbReference type="InterPro" id="IPR045584">
    <property type="entry name" value="Pilin-like"/>
</dbReference>
<accession>A0A0R2FTF5</accession>
<gene>
    <name evidence="1" type="ORF">IV68_GL000993</name>
</gene>
<evidence type="ECO:0008006" key="3">
    <source>
        <dbReference type="Google" id="ProtNLM"/>
    </source>
</evidence>
<dbReference type="SUPFAM" id="SSF54523">
    <property type="entry name" value="Pili subunits"/>
    <property type="match status" value="1"/>
</dbReference>